<accession>A0A378U175</accession>
<reference evidence="2 3" key="1">
    <citation type="submission" date="2018-06" db="EMBL/GenBank/DDBJ databases">
        <authorList>
            <consortium name="Pathogen Informatics"/>
            <person name="Doyle S."/>
        </authorList>
    </citation>
    <scope>NUCLEOTIDE SEQUENCE [LARGE SCALE GENOMIC DNA]</scope>
    <source>
        <strain evidence="2 3">NCTC11179</strain>
    </source>
</reference>
<protein>
    <submittedName>
        <fullName evidence="2">Uncharacterized protein</fullName>
    </submittedName>
</protein>
<organism evidence="2 3">
    <name type="scientific">Myroides odoratus</name>
    <name type="common">Flavobacterium odoratum</name>
    <dbReference type="NCBI Taxonomy" id="256"/>
    <lineage>
        <taxon>Bacteria</taxon>
        <taxon>Pseudomonadati</taxon>
        <taxon>Bacteroidota</taxon>
        <taxon>Flavobacteriia</taxon>
        <taxon>Flavobacteriales</taxon>
        <taxon>Flavobacteriaceae</taxon>
        <taxon>Myroides</taxon>
    </lineage>
</organism>
<dbReference type="RefSeq" id="WP_115091841.1">
    <property type="nucleotide sequence ID" value="NZ_CP068107.1"/>
</dbReference>
<keyword evidence="1" id="KW-0812">Transmembrane</keyword>
<evidence type="ECO:0000313" key="2">
    <source>
        <dbReference type="EMBL" id="STZ69005.1"/>
    </source>
</evidence>
<keyword evidence="1" id="KW-1133">Transmembrane helix</keyword>
<evidence type="ECO:0000313" key="3">
    <source>
        <dbReference type="Proteomes" id="UP000255024"/>
    </source>
</evidence>
<dbReference type="AlphaFoldDB" id="A0A378U175"/>
<feature type="transmembrane region" description="Helical" evidence="1">
    <location>
        <begin position="21"/>
        <end position="46"/>
    </location>
</feature>
<keyword evidence="1" id="KW-0472">Membrane</keyword>
<dbReference type="EMBL" id="UGQL01000002">
    <property type="protein sequence ID" value="STZ69005.1"/>
    <property type="molecule type" value="Genomic_DNA"/>
</dbReference>
<dbReference type="Proteomes" id="UP000255024">
    <property type="component" value="Unassembled WGS sequence"/>
</dbReference>
<name>A0A378U175_MYROD</name>
<proteinExistence type="predicted"/>
<evidence type="ECO:0000256" key="1">
    <source>
        <dbReference type="SAM" id="Phobius"/>
    </source>
</evidence>
<sequence length="95" mass="11255">MKKSEAKFIENWKKKIEMGRLRYGFLEGSVFGLLVGIFTTLLSLLFDDFTIVLRMQLVYDLIIWMLGGILGYLTVMWEVNTYYYKHFLKKNGLED</sequence>
<keyword evidence="3" id="KW-1185">Reference proteome</keyword>
<feature type="transmembrane region" description="Helical" evidence="1">
    <location>
        <begin position="58"/>
        <end position="79"/>
    </location>
</feature>
<gene>
    <name evidence="2" type="ORF">NCTC11179_02494</name>
</gene>